<comment type="caution">
    <text evidence="8">The sequence shown here is derived from an EMBL/GenBank/DDBJ whole genome shotgun (WGS) entry which is preliminary data.</text>
</comment>
<evidence type="ECO:0000256" key="6">
    <source>
        <dbReference type="RuleBase" id="RU362079"/>
    </source>
</evidence>
<dbReference type="GO" id="GO:0046656">
    <property type="term" value="P:folic acid biosynthetic process"/>
    <property type="evidence" value="ECO:0007669"/>
    <property type="project" value="UniProtKB-UniRule"/>
</dbReference>
<comment type="function">
    <text evidence="6">Catalyzes the conversion of 7,8-dihydroneopterin to 6-hydroxymethyl-7,8-dihydropterin.</text>
</comment>
<dbReference type="SMART" id="SM00905">
    <property type="entry name" value="FolB"/>
    <property type="match status" value="1"/>
</dbReference>
<protein>
    <recommendedName>
        <fullName evidence="6">7,8-dihydroneopterin aldolase</fullName>
        <ecNumber evidence="6">4.1.2.25</ecNumber>
    </recommendedName>
</protein>
<comment type="catalytic activity">
    <reaction evidence="1 6">
        <text>7,8-dihydroneopterin = 6-hydroxymethyl-7,8-dihydropterin + glycolaldehyde</text>
        <dbReference type="Rhea" id="RHEA:10540"/>
        <dbReference type="ChEBI" id="CHEBI:17001"/>
        <dbReference type="ChEBI" id="CHEBI:17071"/>
        <dbReference type="ChEBI" id="CHEBI:44841"/>
        <dbReference type="EC" id="4.1.2.25"/>
    </reaction>
</comment>
<dbReference type="GO" id="GO:0004150">
    <property type="term" value="F:dihydroneopterin aldolase activity"/>
    <property type="evidence" value="ECO:0007669"/>
    <property type="project" value="UniProtKB-UniRule"/>
</dbReference>
<dbReference type="EC" id="4.1.2.25" evidence="6"/>
<evidence type="ECO:0000259" key="7">
    <source>
        <dbReference type="SMART" id="SM00905"/>
    </source>
</evidence>
<reference evidence="8 9" key="1">
    <citation type="submission" date="2020-06" db="EMBL/GenBank/DDBJ databases">
        <title>Description of novel acetic acid bacteria.</title>
        <authorList>
            <person name="Sombolestani A."/>
        </authorList>
    </citation>
    <scope>NUCLEOTIDE SEQUENCE [LARGE SCALE GENOMIC DNA]</scope>
    <source>
        <strain evidence="8 9">LMG 26838</strain>
    </source>
</reference>
<dbReference type="GO" id="GO:0005737">
    <property type="term" value="C:cytoplasm"/>
    <property type="evidence" value="ECO:0007669"/>
    <property type="project" value="TreeGrafter"/>
</dbReference>
<evidence type="ECO:0000313" key="9">
    <source>
        <dbReference type="Proteomes" id="UP000565205"/>
    </source>
</evidence>
<evidence type="ECO:0000313" key="8">
    <source>
        <dbReference type="EMBL" id="NVN31358.1"/>
    </source>
</evidence>
<dbReference type="InterPro" id="IPR006157">
    <property type="entry name" value="FolB_dom"/>
</dbReference>
<dbReference type="UniPathway" id="UPA00077">
    <property type="reaction ID" value="UER00154"/>
</dbReference>
<evidence type="ECO:0000256" key="1">
    <source>
        <dbReference type="ARBA" id="ARBA00001353"/>
    </source>
</evidence>
<dbReference type="Proteomes" id="UP000565205">
    <property type="component" value="Unassembled WGS sequence"/>
</dbReference>
<dbReference type="PANTHER" id="PTHR42844">
    <property type="entry name" value="DIHYDRONEOPTERIN ALDOLASE 1-RELATED"/>
    <property type="match status" value="1"/>
</dbReference>
<dbReference type="Gene3D" id="3.30.1130.10">
    <property type="match status" value="1"/>
</dbReference>
<name>A0A850NX23_9PROT</name>
<dbReference type="Pfam" id="PF02152">
    <property type="entry name" value="FolB"/>
    <property type="match status" value="1"/>
</dbReference>
<dbReference type="NCBIfam" id="TIGR00526">
    <property type="entry name" value="folB_dom"/>
    <property type="match status" value="1"/>
</dbReference>
<dbReference type="InterPro" id="IPR006156">
    <property type="entry name" value="Dihydroneopterin_aldolase"/>
</dbReference>
<dbReference type="GO" id="GO:0046654">
    <property type="term" value="P:tetrahydrofolate biosynthetic process"/>
    <property type="evidence" value="ECO:0007669"/>
    <property type="project" value="UniProtKB-UniRule"/>
</dbReference>
<evidence type="ECO:0000256" key="5">
    <source>
        <dbReference type="ARBA" id="ARBA00023239"/>
    </source>
</evidence>
<dbReference type="EMBL" id="JABXXQ010000352">
    <property type="protein sequence ID" value="NVN31358.1"/>
    <property type="molecule type" value="Genomic_DNA"/>
</dbReference>
<dbReference type="SUPFAM" id="SSF55620">
    <property type="entry name" value="Tetrahydrobiopterin biosynthesis enzymes-like"/>
    <property type="match status" value="1"/>
</dbReference>
<dbReference type="PANTHER" id="PTHR42844:SF1">
    <property type="entry name" value="DIHYDRONEOPTERIN ALDOLASE 1-RELATED"/>
    <property type="match status" value="1"/>
</dbReference>
<proteinExistence type="inferred from homology"/>
<sequence length="130" mass="14715">MMRRGRMRTVFLRDMMLAAQIGVYAHEHGRTQRIRVNLWLEVDDPEAAAGRLAPGPDHLERVLDYEAVVVMVRDIVARGHVRLVETLAERVAAGCLADPRVSKVRVRIEKLDVFPELESVGIEIIRHAAD</sequence>
<gene>
    <name evidence="8" type="primary">folB</name>
    <name evidence="8" type="ORF">HUK83_13595</name>
</gene>
<dbReference type="AlphaFoldDB" id="A0A850NX23"/>
<evidence type="ECO:0000256" key="4">
    <source>
        <dbReference type="ARBA" id="ARBA00022909"/>
    </source>
</evidence>
<keyword evidence="4 6" id="KW-0289">Folate biosynthesis</keyword>
<feature type="domain" description="Dihydroneopterin aldolase/epimerase" evidence="7">
    <location>
        <begin position="10"/>
        <end position="126"/>
    </location>
</feature>
<comment type="pathway">
    <text evidence="2 6">Cofactor biosynthesis; tetrahydrofolate biosynthesis; 2-amino-4-hydroxy-6-hydroxymethyl-7,8-dihydropteridine diphosphate from 7,8-dihydroneopterin triphosphate: step 3/4.</text>
</comment>
<evidence type="ECO:0000256" key="3">
    <source>
        <dbReference type="ARBA" id="ARBA00005708"/>
    </source>
</evidence>
<evidence type="ECO:0000256" key="2">
    <source>
        <dbReference type="ARBA" id="ARBA00005013"/>
    </source>
</evidence>
<organism evidence="8 9">
    <name type="scientific">Endobacter medicaginis</name>
    <dbReference type="NCBI Taxonomy" id="1181271"/>
    <lineage>
        <taxon>Bacteria</taxon>
        <taxon>Pseudomonadati</taxon>
        <taxon>Pseudomonadota</taxon>
        <taxon>Alphaproteobacteria</taxon>
        <taxon>Acetobacterales</taxon>
        <taxon>Acetobacteraceae</taxon>
        <taxon>Endobacter</taxon>
    </lineage>
</organism>
<comment type="similarity">
    <text evidence="3 6">Belongs to the DHNA family.</text>
</comment>
<accession>A0A850NX23</accession>
<keyword evidence="5 6" id="KW-0456">Lyase</keyword>
<dbReference type="NCBIfam" id="TIGR00525">
    <property type="entry name" value="folB"/>
    <property type="match status" value="1"/>
</dbReference>
<dbReference type="InterPro" id="IPR043133">
    <property type="entry name" value="GTP-CH-I_C/QueF"/>
</dbReference>